<dbReference type="Pfam" id="PF00012">
    <property type="entry name" value="HSP70"/>
    <property type="match status" value="1"/>
</dbReference>
<evidence type="ECO:0000313" key="3">
    <source>
        <dbReference type="EMBL" id="KAF9732889.1"/>
    </source>
</evidence>
<dbReference type="PRINTS" id="PR00301">
    <property type="entry name" value="HEATSHOCK70"/>
</dbReference>
<keyword evidence="4" id="KW-1185">Reference proteome</keyword>
<dbReference type="AlphaFoldDB" id="A0A9P6GEW0"/>
<dbReference type="SUPFAM" id="SSF53067">
    <property type="entry name" value="Actin-like ATPase domain"/>
    <property type="match status" value="2"/>
</dbReference>
<dbReference type="GO" id="GO:0005524">
    <property type="term" value="F:ATP binding"/>
    <property type="evidence" value="ECO:0007669"/>
    <property type="project" value="UniProtKB-KW"/>
</dbReference>
<evidence type="ECO:0000256" key="2">
    <source>
        <dbReference type="ARBA" id="ARBA00022840"/>
    </source>
</evidence>
<dbReference type="PANTHER" id="PTHR14187:SF5">
    <property type="entry name" value="HEAT SHOCK 70 KDA PROTEIN 12A"/>
    <property type="match status" value="1"/>
</dbReference>
<protein>
    <submittedName>
        <fullName evidence="3">Chaperone protein DnaK</fullName>
    </submittedName>
</protein>
<comment type="caution">
    <text evidence="3">The sequence shown here is derived from an EMBL/GenBank/DDBJ whole genome shotgun (WGS) entry which is preliminary data.</text>
</comment>
<dbReference type="Gene3D" id="3.30.420.40">
    <property type="match status" value="2"/>
</dbReference>
<dbReference type="PANTHER" id="PTHR14187">
    <property type="entry name" value="ALPHA KINASE/ELONGATION FACTOR 2 KINASE"/>
    <property type="match status" value="1"/>
</dbReference>
<dbReference type="OrthoDB" id="2963168at2759"/>
<dbReference type="Proteomes" id="UP000756921">
    <property type="component" value="Unassembled WGS sequence"/>
</dbReference>
<proteinExistence type="predicted"/>
<keyword evidence="1" id="KW-0547">Nucleotide-binding</keyword>
<evidence type="ECO:0000256" key="1">
    <source>
        <dbReference type="ARBA" id="ARBA00022741"/>
    </source>
</evidence>
<dbReference type="Gene3D" id="3.90.640.10">
    <property type="entry name" value="Actin, Chain A, domain 4"/>
    <property type="match status" value="1"/>
</dbReference>
<accession>A0A9P6GEW0</accession>
<dbReference type="InterPro" id="IPR013126">
    <property type="entry name" value="Hsp_70_fam"/>
</dbReference>
<dbReference type="CDD" id="cd10170">
    <property type="entry name" value="ASKHA_NBD_HSP70"/>
    <property type="match status" value="1"/>
</dbReference>
<dbReference type="GO" id="GO:0140662">
    <property type="term" value="F:ATP-dependent protein folding chaperone"/>
    <property type="evidence" value="ECO:0007669"/>
    <property type="project" value="InterPro"/>
</dbReference>
<gene>
    <name evidence="3" type="ORF">PMIN01_08571</name>
</gene>
<dbReference type="EMBL" id="WJXW01000009">
    <property type="protein sequence ID" value="KAF9732889.1"/>
    <property type="molecule type" value="Genomic_DNA"/>
</dbReference>
<evidence type="ECO:0000313" key="4">
    <source>
        <dbReference type="Proteomes" id="UP000756921"/>
    </source>
</evidence>
<keyword evidence="2" id="KW-0067">ATP-binding</keyword>
<dbReference type="InterPro" id="IPR043129">
    <property type="entry name" value="ATPase_NBD"/>
</dbReference>
<reference evidence="3" key="1">
    <citation type="journal article" date="2020" name="Mol. Plant Microbe Interact.">
        <title>Genome Sequence of the Biocontrol Agent Coniothyrium minitans strain Conio (IMI 134523).</title>
        <authorList>
            <person name="Patel D."/>
            <person name="Shittu T.A."/>
            <person name="Baroncelli R."/>
            <person name="Muthumeenakshi S."/>
            <person name="Osborne T.H."/>
            <person name="Janganan T.K."/>
            <person name="Sreenivasaprasad S."/>
        </authorList>
    </citation>
    <scope>NUCLEOTIDE SEQUENCE</scope>
    <source>
        <strain evidence="3">Conio</strain>
    </source>
</reference>
<organism evidence="3 4">
    <name type="scientific">Paraphaeosphaeria minitans</name>
    <dbReference type="NCBI Taxonomy" id="565426"/>
    <lineage>
        <taxon>Eukaryota</taxon>
        <taxon>Fungi</taxon>
        <taxon>Dikarya</taxon>
        <taxon>Ascomycota</taxon>
        <taxon>Pezizomycotina</taxon>
        <taxon>Dothideomycetes</taxon>
        <taxon>Pleosporomycetidae</taxon>
        <taxon>Pleosporales</taxon>
        <taxon>Massarineae</taxon>
        <taxon>Didymosphaeriaceae</taxon>
        <taxon>Paraphaeosphaeria</taxon>
    </lineage>
</organism>
<sequence>MTPNHSLTLLTRDGEAAGQSRMRIVVAVDFGTTFTSVAYANTLESYLPKLLTHWGDGGIMTGEKIPTVIRYDNDGTTGAYTWGYRAQQDSALHGKHIHEWFKLGLCNDFEARRARESELMRKYKSQTALPAVKGDECMDLVVNYLSSIKGAVDQFFRSQYGEDAAQCPRDYIITVPALWDHAEQEKTRLCAERAGMGEGSQLQLVPEPEAACIYAIQQMLWINEGDTFVICDAGGGTVDLASYTIESLNRDQILHCKLAGAATGSGGLCGSSFLNRIFQSYLEKKLEDYSGWEPDFMTEALRAFEDHIKPEFTGDRQDEKFIRIHGLKESKRHGVAKHILILKTEELRKHVFDEVISKVEGLVRDQINNTRRPVKAVLLAGGFGNNPYLKRRLEQNDAVVRNKIRVQLIENGDTAIARGALVAGLVGLGKNRQADDDDGAFNVISTRTVEVVSRLAGKYYGTSALHDFEEGVDPESRRRKRDDGDKIERITWFAKKGETIPDGEPLSFNFCKVARVQRGVPAHEACAPVIRIYTCERDIPGTCKDDASVREIAQFRMDLKGLFIPTIIKGGQEFYEARFDIEMTLRAASLSFCGVYGKGTPEAKRFPATNVVFT</sequence>
<name>A0A9P6GEW0_9PLEO</name>